<feature type="transmembrane region" description="Helical" evidence="2">
    <location>
        <begin position="639"/>
        <end position="657"/>
    </location>
</feature>
<gene>
    <name evidence="3" type="ORF">FPQ15_07420</name>
</gene>
<feature type="transmembrane region" description="Helical" evidence="2">
    <location>
        <begin position="6"/>
        <end position="24"/>
    </location>
</feature>
<evidence type="ECO:0000313" key="4">
    <source>
        <dbReference type="Proteomes" id="UP000319483"/>
    </source>
</evidence>
<dbReference type="InterPro" id="IPR014600">
    <property type="entry name" value="UCP035905_mem"/>
</dbReference>
<dbReference type="PANTHER" id="PTHR38434:SF1">
    <property type="entry name" value="BLL2549 PROTEIN"/>
    <property type="match status" value="1"/>
</dbReference>
<evidence type="ECO:0000256" key="2">
    <source>
        <dbReference type="SAM" id="Phobius"/>
    </source>
</evidence>
<keyword evidence="2" id="KW-0472">Membrane</keyword>
<accession>A0A556SC11</accession>
<feature type="transmembrane region" description="Helical" evidence="2">
    <location>
        <begin position="258"/>
        <end position="277"/>
    </location>
</feature>
<reference evidence="3 4" key="1">
    <citation type="submission" date="2019-07" db="EMBL/GenBank/DDBJ databases">
        <title>Gilliamella genomes.</title>
        <authorList>
            <person name="Zheng H."/>
        </authorList>
    </citation>
    <scope>NUCLEOTIDE SEQUENCE [LARGE SCALE GENOMIC DNA]</scope>
    <source>
        <strain evidence="3 4">W8127</strain>
    </source>
</reference>
<dbReference type="AlphaFoldDB" id="A0A556SC11"/>
<feature type="transmembrane region" description="Helical" evidence="2">
    <location>
        <begin position="504"/>
        <end position="522"/>
    </location>
</feature>
<feature type="transmembrane region" description="Helical" evidence="2">
    <location>
        <begin position="410"/>
        <end position="433"/>
    </location>
</feature>
<feature type="transmembrane region" description="Helical" evidence="2">
    <location>
        <begin position="726"/>
        <end position="747"/>
    </location>
</feature>
<keyword evidence="2" id="KW-0812">Transmembrane</keyword>
<evidence type="ECO:0000256" key="1">
    <source>
        <dbReference type="SAM" id="MobiDB-lite"/>
    </source>
</evidence>
<dbReference type="EMBL" id="VMHM01000009">
    <property type="protein sequence ID" value="TSJ98679.1"/>
    <property type="molecule type" value="Genomic_DNA"/>
</dbReference>
<dbReference type="InterPro" id="IPR019286">
    <property type="entry name" value="DUF2339_TM"/>
</dbReference>
<feature type="transmembrane region" description="Helical" evidence="2">
    <location>
        <begin position="228"/>
        <end position="246"/>
    </location>
</feature>
<comment type="caution">
    <text evidence="3">The sequence shown here is derived from an EMBL/GenBank/DDBJ whole genome shotgun (WGS) entry which is preliminary data.</text>
</comment>
<name>A0A556SC11_9GAMM</name>
<feature type="transmembrane region" description="Helical" evidence="2">
    <location>
        <begin position="551"/>
        <end position="571"/>
    </location>
</feature>
<feature type="transmembrane region" description="Helical" evidence="2">
    <location>
        <begin position="797"/>
        <end position="821"/>
    </location>
</feature>
<feature type="transmembrane region" description="Helical" evidence="2">
    <location>
        <begin position="577"/>
        <end position="600"/>
    </location>
</feature>
<protein>
    <submittedName>
        <fullName evidence="3">DUF2339 domain-containing protein</fullName>
    </submittedName>
</protein>
<feature type="transmembrane region" description="Helical" evidence="2">
    <location>
        <begin position="612"/>
        <end position="633"/>
    </location>
</feature>
<dbReference type="Proteomes" id="UP000319483">
    <property type="component" value="Unassembled WGS sequence"/>
</dbReference>
<feature type="transmembrane region" description="Helical" evidence="2">
    <location>
        <begin position="528"/>
        <end position="544"/>
    </location>
</feature>
<dbReference type="Pfam" id="PF10101">
    <property type="entry name" value="DUF2339"/>
    <property type="match status" value="1"/>
</dbReference>
<organism evidence="3 4">
    <name type="scientific">Gilliamella apicola</name>
    <dbReference type="NCBI Taxonomy" id="1196095"/>
    <lineage>
        <taxon>Bacteria</taxon>
        <taxon>Pseudomonadati</taxon>
        <taxon>Pseudomonadota</taxon>
        <taxon>Gammaproteobacteria</taxon>
        <taxon>Orbales</taxon>
        <taxon>Orbaceae</taxon>
        <taxon>Gilliamella</taxon>
    </lineage>
</organism>
<evidence type="ECO:0000313" key="3">
    <source>
        <dbReference type="EMBL" id="TSJ98679.1"/>
    </source>
</evidence>
<feature type="transmembrane region" description="Helical" evidence="2">
    <location>
        <begin position="386"/>
        <end position="404"/>
    </location>
</feature>
<dbReference type="PIRSF" id="PIRSF035905">
    <property type="entry name" value="UCP035905_mp"/>
    <property type="match status" value="1"/>
</dbReference>
<feature type="transmembrane region" description="Helical" evidence="2">
    <location>
        <begin position="664"/>
        <end position="683"/>
    </location>
</feature>
<feature type="transmembrane region" description="Helical" evidence="2">
    <location>
        <begin position="471"/>
        <end position="492"/>
    </location>
</feature>
<feature type="transmembrane region" description="Helical" evidence="2">
    <location>
        <begin position="917"/>
        <end position="938"/>
    </location>
</feature>
<feature type="transmembrane region" description="Helical" evidence="2">
    <location>
        <begin position="767"/>
        <end position="785"/>
    </location>
</feature>
<feature type="transmembrane region" description="Helical" evidence="2">
    <location>
        <begin position="338"/>
        <end position="355"/>
    </location>
</feature>
<feature type="transmembrane region" description="Helical" evidence="2">
    <location>
        <begin position="361"/>
        <end position="379"/>
    </location>
</feature>
<sequence>MEFIVLFLIIIALFIGVFVNFYNLKEQIWVLQNQLTELQKHLLSFTQQHYVSNKANVEEESYTDQTSSNPTVNNNLDPQNKNNSIEIKQSTEITQSMINTHCDETENFSESLIPEIEVKQPLSHCHQESTFSTLAFNEKNDQALDDLVNQTNLEPIAEKVVGVEHNEQYYEKQTVTEQVSSIPITNSDSQPEIKEVSQDTFNSNHKQSDDNEINIGYVFFNWLIKGNIIAKVAIVILFLGLSYLFKYSIEHNYMSPEIRILGAVILGIGLLAAGWKLRLKRQIYALILQGGGIAVLYLTIFAAFKLYELVPVLFTFAILVVICSTSILFAILQRAMSLAIIACVGGYVTPILLSNGSGNHIALFSYYLMISAAILVISITQSWRSLNLLGFLFTFVISLVWGINNFTSEFYIECQIFIFANLVIYGILAVLLSVRSIRREEYQNIIDLLLLFGAPLCGFGLQYAITQRWEFGPAFSSLGFGLFYLVGAYIILHKWKSLAKTISLFWLAIGISFITLSIPLALSANWTALLWMFEGTAITWITLSQKYYRTALFGVLITLLGIISVLISLAYNQITPILFTLLSGISSIILFINACLWHYYGQKTEITRVIKLSYLSISIISWILWILLSVPLFLDQTPFEISLILLCETASLWLWYFIGRKINWSIICNGMLLLWIALIISLYKSESASCYYLSDYWICSLAWITTFISCYVYLYKINSAKINNSLVNNNRLILLHISLFWMLLYWLLQELIHIFNALPWGYEVIKWSLMATIACSIILLFYFLIKRQYITSFLLIKSYWAVGLLPLIGYIAYYLVAGLSMSGQIIYWSYIPIINPLEESAIFSLLMFSVWIKLMTNYVQFDNKTTDFVSWNIPLPNWVLISLATLTFLWGNSVVLRCLSQIFDITWNTHTLWHNNIVQMTASLLWMLSAVILIAIGHRYSFRKIWYSGQLIQITVIIKLIFVDIQETDGLLRAFAFIGIALLMLLIGYLAPIPPKQSDENIAIKN</sequence>
<feature type="transmembrane region" description="Helical" evidence="2">
    <location>
        <begin position="310"/>
        <end position="331"/>
    </location>
</feature>
<dbReference type="RefSeq" id="WP_144091967.1">
    <property type="nucleotide sequence ID" value="NZ_VMHM01000009.1"/>
</dbReference>
<feature type="region of interest" description="Disordered" evidence="1">
    <location>
        <begin position="57"/>
        <end position="83"/>
    </location>
</feature>
<feature type="transmembrane region" description="Helical" evidence="2">
    <location>
        <begin position="871"/>
        <end position="890"/>
    </location>
</feature>
<keyword evidence="2" id="KW-1133">Transmembrane helix</keyword>
<feature type="transmembrane region" description="Helical" evidence="2">
    <location>
        <begin position="971"/>
        <end position="991"/>
    </location>
</feature>
<feature type="transmembrane region" description="Helical" evidence="2">
    <location>
        <begin position="695"/>
        <end position="714"/>
    </location>
</feature>
<feature type="transmembrane region" description="Helical" evidence="2">
    <location>
        <begin position="445"/>
        <end position="465"/>
    </location>
</feature>
<feature type="transmembrane region" description="Helical" evidence="2">
    <location>
        <begin position="284"/>
        <end position="304"/>
    </location>
</feature>
<dbReference type="PANTHER" id="PTHR38434">
    <property type="entry name" value="BLL2549 PROTEIN"/>
    <property type="match status" value="1"/>
</dbReference>
<feature type="compositionally biased region" description="Polar residues" evidence="1">
    <location>
        <begin position="63"/>
        <end position="83"/>
    </location>
</feature>
<proteinExistence type="predicted"/>